<dbReference type="OrthoDB" id="237949at2"/>
<evidence type="ECO:0000313" key="1">
    <source>
        <dbReference type="EMBL" id="RAP77561.1"/>
    </source>
</evidence>
<keyword evidence="1" id="KW-0378">Hydrolase</keyword>
<sequence>MKKIHVIFKTHLDIGFTDYAHKVSEQYFQSFIPEAIKLAKQLRLENGREQFVWTTGSWLIHEYLKQASEEARSEMEEAIAQGSIVWHGLPFTTHTELLDPLLFEYGLSIAQRLNARYGKHTIAAKMTDVPGHTIGMVSHMAKYGIHYLHLGVNPASKAPSVPDIFIWRGKDGSELIVNYAGTYGNLTAVAGCDEAMYFAHTGDNAGPPSAEEIKLEFARLAEQYPEADIEASTMNAFAEKLLTIKDRLPVITEEIGDSWIHGAASDPLKISQYRELLRLRDKWLQEGRLDPASPEYAGFCDQLILIPEHTWGMDEKKYLTDFKNYSVRDFHSAREADLVANDAVPAKYSYLGYFSLDSNLSSELQGKSGAKTFSRFERSWQEQRDYLSRAMASLSKDKQDEALQSIASLTPSGAVMQSERELRVRRKYNLGCFLVEFDQDGSICGLTDRDGKVWADERHRLGTYEYETLGLDHYNAWFLDYVEKWEQTHSWADADFGKPGMEFAEPRPAHLRFSPRLNRIAARSEEDYDLVQLRLEMEEECVTVHGAPREVHIQYKFYKEQKKIETELSWFDKQAYRLPEASWFSLNLKVDNANQWKLDKMGALVSPLDVVKNGNRSMHAVNTGVYYEGSDAKIQLETLDAPIVSPGEKRMLRFDQRFAPLEGGMHFNLHNNVWGTNFRMWFEENMTYRFVLRIEDK</sequence>
<accession>A0A328U828</accession>
<dbReference type="InterPro" id="IPR032482">
    <property type="entry name" value="DUF5054"/>
</dbReference>
<dbReference type="RefSeq" id="WP_112880684.1">
    <property type="nucleotide sequence ID" value="NZ_QLUW01000001.1"/>
</dbReference>
<dbReference type="Pfam" id="PF16477">
    <property type="entry name" value="DUF5054"/>
    <property type="match status" value="1"/>
</dbReference>
<dbReference type="InterPro" id="IPR027291">
    <property type="entry name" value="Glyco_hydro_38_N_sf"/>
</dbReference>
<dbReference type="GO" id="GO:0005975">
    <property type="term" value="P:carbohydrate metabolic process"/>
    <property type="evidence" value="ECO:0007669"/>
    <property type="project" value="InterPro"/>
</dbReference>
<comment type="caution">
    <text evidence="1">The sequence shown here is derived from an EMBL/GenBank/DDBJ whole genome shotgun (WGS) entry which is preliminary data.</text>
</comment>
<gene>
    <name evidence="1" type="ORF">DL346_03525</name>
</gene>
<dbReference type="SUPFAM" id="SSF88713">
    <property type="entry name" value="Glycoside hydrolase/deacetylase"/>
    <property type="match status" value="1"/>
</dbReference>
<dbReference type="Proteomes" id="UP000249260">
    <property type="component" value="Unassembled WGS sequence"/>
</dbReference>
<dbReference type="InterPro" id="IPR011330">
    <property type="entry name" value="Glyco_hydro/deAcase_b/a-brl"/>
</dbReference>
<dbReference type="CDD" id="cd10791">
    <property type="entry name" value="GH38N_AMII_like_1"/>
    <property type="match status" value="1"/>
</dbReference>
<keyword evidence="2" id="KW-1185">Reference proteome</keyword>
<dbReference type="EMBL" id="QLUW01000001">
    <property type="protein sequence ID" value="RAP77561.1"/>
    <property type="molecule type" value="Genomic_DNA"/>
</dbReference>
<dbReference type="AlphaFoldDB" id="A0A328U828"/>
<protein>
    <submittedName>
        <fullName evidence="1">Glycoside hydrolase</fullName>
    </submittedName>
</protein>
<name>A0A328U828_9BACL</name>
<dbReference type="Gene3D" id="3.20.110.10">
    <property type="entry name" value="Glycoside hydrolase 38, N terminal domain"/>
    <property type="match status" value="1"/>
</dbReference>
<evidence type="ECO:0000313" key="2">
    <source>
        <dbReference type="Proteomes" id="UP000249260"/>
    </source>
</evidence>
<proteinExistence type="predicted"/>
<reference evidence="1 2" key="1">
    <citation type="submission" date="2018-06" db="EMBL/GenBank/DDBJ databases">
        <title>Paenibacillus montanisoli sp. nov., isolated from mountain area soil.</title>
        <authorList>
            <person name="Wu M."/>
        </authorList>
    </citation>
    <scope>NUCLEOTIDE SEQUENCE [LARGE SCALE GENOMIC DNA]</scope>
    <source>
        <strain evidence="1 2">RA17</strain>
    </source>
</reference>
<organism evidence="1 2">
    <name type="scientific">Paenibacillus montanisoli</name>
    <dbReference type="NCBI Taxonomy" id="2081970"/>
    <lineage>
        <taxon>Bacteria</taxon>
        <taxon>Bacillati</taxon>
        <taxon>Bacillota</taxon>
        <taxon>Bacilli</taxon>
        <taxon>Bacillales</taxon>
        <taxon>Paenibacillaceae</taxon>
        <taxon>Paenibacillus</taxon>
    </lineage>
</organism>
<dbReference type="GO" id="GO:0016787">
    <property type="term" value="F:hydrolase activity"/>
    <property type="evidence" value="ECO:0007669"/>
    <property type="project" value="UniProtKB-KW"/>
</dbReference>